<dbReference type="Pfam" id="PF02397">
    <property type="entry name" value="Bac_transf"/>
    <property type="match status" value="1"/>
</dbReference>
<dbReference type="PANTHER" id="PTHR30576:SF20">
    <property type="entry name" value="QUINOVOSAMINEPHOSPHOTRANSFERAE-RELATED"/>
    <property type="match status" value="1"/>
</dbReference>
<name>A0A095X5A6_9FIRM</name>
<dbReference type="GO" id="GO:0016780">
    <property type="term" value="F:phosphotransferase activity, for other substituted phosphate groups"/>
    <property type="evidence" value="ECO:0007669"/>
    <property type="project" value="TreeGrafter"/>
</dbReference>
<dbReference type="AlphaFoldDB" id="A0A095X5A6"/>
<evidence type="ECO:0000313" key="4">
    <source>
        <dbReference type="EMBL" id="KGF04851.1"/>
    </source>
</evidence>
<evidence type="ECO:0000313" key="5">
    <source>
        <dbReference type="Proteomes" id="UP000029579"/>
    </source>
</evidence>
<sequence length="217" mass="25247">MNKVNEDLIYEKLNNKKVSLFFKRFFDILVSLIVLIIIAIPMIIVAIAIKLDSKGPVFYKQERLAKGKRPFYIIKFRTMRVGADKNLDNLTVKNDPRITKTGAFLRKWKIDELPQFINVLKGDMSLVGPRPETPKMVNLYPNYYDVIFAVRPGITDYASIEFRNESEYYNSIEDSEKIYLEKILPIKIDLKLKYIENLSIKTDISILLKTAMTIITK</sequence>
<dbReference type="RefSeq" id="WP_004828612.1">
    <property type="nucleotide sequence ID" value="NZ_JRMW01000024.1"/>
</dbReference>
<keyword evidence="2" id="KW-1133">Transmembrane helix</keyword>
<dbReference type="eggNOG" id="COG2148">
    <property type="taxonomic scope" value="Bacteria"/>
</dbReference>
<comment type="caution">
    <text evidence="4">The sequence shown here is derived from an EMBL/GenBank/DDBJ whole genome shotgun (WGS) entry which is preliminary data.</text>
</comment>
<evidence type="ECO:0000256" key="1">
    <source>
        <dbReference type="ARBA" id="ARBA00006464"/>
    </source>
</evidence>
<keyword evidence="2" id="KW-0812">Transmembrane</keyword>
<dbReference type="PANTHER" id="PTHR30576">
    <property type="entry name" value="COLANIC BIOSYNTHESIS UDP-GLUCOSE LIPID CARRIER TRANSFERASE"/>
    <property type="match status" value="1"/>
</dbReference>
<dbReference type="EMBL" id="JRMW01000024">
    <property type="protein sequence ID" value="KGF04851.1"/>
    <property type="molecule type" value="Genomic_DNA"/>
</dbReference>
<feature type="domain" description="Bacterial sugar transferase" evidence="3">
    <location>
        <begin position="23"/>
        <end position="215"/>
    </location>
</feature>
<keyword evidence="2" id="KW-0472">Membrane</keyword>
<reference evidence="4 5" key="1">
    <citation type="submission" date="2014-07" db="EMBL/GenBank/DDBJ databases">
        <authorList>
            <person name="McCorrison J."/>
            <person name="Sanka R."/>
            <person name="Torralba M."/>
            <person name="Gillis M."/>
            <person name="Haft D.H."/>
            <person name="Methe B."/>
            <person name="Sutton G."/>
            <person name="Nelson K.E."/>
        </authorList>
    </citation>
    <scope>NUCLEOTIDE SEQUENCE [LARGE SCALE GENOMIC DNA]</scope>
    <source>
        <strain evidence="4 5">S7-1-13</strain>
    </source>
</reference>
<feature type="transmembrane region" description="Helical" evidence="2">
    <location>
        <begin position="28"/>
        <end position="49"/>
    </location>
</feature>
<evidence type="ECO:0000256" key="2">
    <source>
        <dbReference type="SAM" id="Phobius"/>
    </source>
</evidence>
<protein>
    <submittedName>
        <fullName evidence="4">Sugar transferase</fullName>
    </submittedName>
</protein>
<accession>A0A095X5A6</accession>
<keyword evidence="4" id="KW-0808">Transferase</keyword>
<proteinExistence type="inferred from homology"/>
<gene>
    <name evidence="4" type="ORF">HMPREF1630_02190</name>
</gene>
<evidence type="ECO:0000259" key="3">
    <source>
        <dbReference type="Pfam" id="PF02397"/>
    </source>
</evidence>
<organism evidence="4 5">
    <name type="scientific">Anaerococcus lactolyticus S7-1-13</name>
    <dbReference type="NCBI Taxonomy" id="1284686"/>
    <lineage>
        <taxon>Bacteria</taxon>
        <taxon>Bacillati</taxon>
        <taxon>Bacillota</taxon>
        <taxon>Tissierellia</taxon>
        <taxon>Tissierellales</taxon>
        <taxon>Peptoniphilaceae</taxon>
        <taxon>Anaerococcus</taxon>
    </lineage>
</organism>
<comment type="similarity">
    <text evidence="1">Belongs to the bacterial sugar transferase family.</text>
</comment>
<dbReference type="InterPro" id="IPR003362">
    <property type="entry name" value="Bact_transf"/>
</dbReference>
<dbReference type="Proteomes" id="UP000029579">
    <property type="component" value="Unassembled WGS sequence"/>
</dbReference>